<sequence length="70" mass="8736">MLNNQLKIQRFNYLKFEHQHKKVQTLIRYRYQNYLQQKVVVRNYGFQKITTASKKKFLLLIDMNIFFSNY</sequence>
<accession>A0A8S1JX32</accession>
<dbReference type="Proteomes" id="UP000692954">
    <property type="component" value="Unassembled WGS sequence"/>
</dbReference>
<proteinExistence type="predicted"/>
<reference evidence="1" key="1">
    <citation type="submission" date="2021-01" db="EMBL/GenBank/DDBJ databases">
        <authorList>
            <consortium name="Genoscope - CEA"/>
            <person name="William W."/>
        </authorList>
    </citation>
    <scope>NUCLEOTIDE SEQUENCE</scope>
</reference>
<keyword evidence="2" id="KW-1185">Reference proteome</keyword>
<dbReference type="AlphaFoldDB" id="A0A8S1JX32"/>
<protein>
    <submittedName>
        <fullName evidence="1">Uncharacterized protein</fullName>
    </submittedName>
</protein>
<gene>
    <name evidence="1" type="ORF">PSON_ATCC_30995.1.T0020025</name>
</gene>
<evidence type="ECO:0000313" key="1">
    <source>
        <dbReference type="EMBL" id="CAD8046705.1"/>
    </source>
</evidence>
<name>A0A8S1JX32_9CILI</name>
<evidence type="ECO:0000313" key="2">
    <source>
        <dbReference type="Proteomes" id="UP000692954"/>
    </source>
</evidence>
<dbReference type="EMBL" id="CAJJDN010000002">
    <property type="protein sequence ID" value="CAD8046705.1"/>
    <property type="molecule type" value="Genomic_DNA"/>
</dbReference>
<organism evidence="1 2">
    <name type="scientific">Paramecium sonneborni</name>
    <dbReference type="NCBI Taxonomy" id="65129"/>
    <lineage>
        <taxon>Eukaryota</taxon>
        <taxon>Sar</taxon>
        <taxon>Alveolata</taxon>
        <taxon>Ciliophora</taxon>
        <taxon>Intramacronucleata</taxon>
        <taxon>Oligohymenophorea</taxon>
        <taxon>Peniculida</taxon>
        <taxon>Parameciidae</taxon>
        <taxon>Paramecium</taxon>
    </lineage>
</organism>
<comment type="caution">
    <text evidence="1">The sequence shown here is derived from an EMBL/GenBank/DDBJ whole genome shotgun (WGS) entry which is preliminary data.</text>
</comment>